<keyword evidence="3" id="KW-0862">Zinc</keyword>
<keyword evidence="6" id="KW-1185">Reference proteome</keyword>
<keyword evidence="3" id="KW-0479">Metal-binding</keyword>
<keyword evidence="1 3" id="KW-0489">Methyltransferase</keyword>
<gene>
    <name evidence="5" type="ORF">GCM10017774_76580</name>
</gene>
<feature type="domain" description="Hcy-binding" evidence="4">
    <location>
        <begin position="1"/>
        <end position="304"/>
    </location>
</feature>
<keyword evidence="2 3" id="KW-0808">Transferase</keyword>
<evidence type="ECO:0000259" key="4">
    <source>
        <dbReference type="PROSITE" id="PS50970"/>
    </source>
</evidence>
<feature type="binding site" evidence="3">
    <location>
        <position position="290"/>
    </location>
    <ligand>
        <name>Zn(2+)</name>
        <dbReference type="ChEBI" id="CHEBI:29105"/>
    </ligand>
</feature>
<dbReference type="InterPro" id="IPR036589">
    <property type="entry name" value="HCY_dom_sf"/>
</dbReference>
<dbReference type="SUPFAM" id="SSF82282">
    <property type="entry name" value="Homocysteine S-methyltransferase"/>
    <property type="match status" value="1"/>
</dbReference>
<comment type="cofactor">
    <cofactor evidence="3">
        <name>Zn(2+)</name>
        <dbReference type="ChEBI" id="CHEBI:29105"/>
    </cofactor>
</comment>
<dbReference type="Gene3D" id="3.20.20.330">
    <property type="entry name" value="Homocysteine-binding-like domain"/>
    <property type="match status" value="1"/>
</dbReference>
<reference evidence="6" key="1">
    <citation type="journal article" date="2019" name="Int. J. Syst. Evol. Microbiol.">
        <title>The Global Catalogue of Microorganisms (GCM) 10K type strain sequencing project: providing services to taxonomists for standard genome sequencing and annotation.</title>
        <authorList>
            <consortium name="The Broad Institute Genomics Platform"/>
            <consortium name="The Broad Institute Genome Sequencing Center for Infectious Disease"/>
            <person name="Wu L."/>
            <person name="Ma J."/>
        </authorList>
    </citation>
    <scope>NUCLEOTIDE SEQUENCE [LARGE SCALE GENOMIC DNA]</scope>
    <source>
        <strain evidence="6">CGMCC 4.7367</strain>
    </source>
</reference>
<dbReference type="InterPro" id="IPR003726">
    <property type="entry name" value="HCY_dom"/>
</dbReference>
<evidence type="ECO:0000313" key="5">
    <source>
        <dbReference type="EMBL" id="GHH57311.1"/>
    </source>
</evidence>
<name>A0ABQ3MQ21_9PSEU</name>
<dbReference type="PROSITE" id="PS50970">
    <property type="entry name" value="HCY"/>
    <property type="match status" value="1"/>
</dbReference>
<dbReference type="EMBL" id="BNAR01000018">
    <property type="protein sequence ID" value="GHH57311.1"/>
    <property type="molecule type" value="Genomic_DNA"/>
</dbReference>
<evidence type="ECO:0000313" key="6">
    <source>
        <dbReference type="Proteomes" id="UP000605568"/>
    </source>
</evidence>
<proteinExistence type="predicted"/>
<accession>A0ABQ3MQ21</accession>
<sequence>MRTLPQLHAGLFLTDGGAETTLIFDDGIDLPDFAAFPLLDDPDGHAALTRYYERYAGIAERDGAGIVLETATWRANPDWAARRGYDAERLDSANRKAVDLLLDVRQRFAIPVVISGCVGPRGDAYRPESIMTREEARDYHAVQIRTLADTQADLVTAMTLTNVPEATGIVDAARDANVPVVISFTVETDGRLPSGDALGDAIEAVERDTDGHPAYYMVNCAHPTHIAPALDPHAEWTERVRGIRANASKLSHAELDEAEVLDRGDPEEFADDYRTLRERFPRLTVLGGCCGTDHRHVDAISRAFSG</sequence>
<dbReference type="PANTHER" id="PTHR11103">
    <property type="entry name" value="SLR1189 PROTEIN"/>
    <property type="match status" value="1"/>
</dbReference>
<evidence type="ECO:0000256" key="3">
    <source>
        <dbReference type="PROSITE-ProRule" id="PRU00333"/>
    </source>
</evidence>
<feature type="binding site" evidence="3">
    <location>
        <position position="289"/>
    </location>
    <ligand>
        <name>Zn(2+)</name>
        <dbReference type="ChEBI" id="CHEBI:29105"/>
    </ligand>
</feature>
<dbReference type="PANTHER" id="PTHR11103:SF18">
    <property type="entry name" value="SLR1189 PROTEIN"/>
    <property type="match status" value="1"/>
</dbReference>
<comment type="caution">
    <text evidence="5">The sequence shown here is derived from an EMBL/GenBank/DDBJ whole genome shotgun (WGS) entry which is preliminary data.</text>
</comment>
<dbReference type="Proteomes" id="UP000605568">
    <property type="component" value="Unassembled WGS sequence"/>
</dbReference>
<dbReference type="RefSeq" id="WP_191304302.1">
    <property type="nucleotide sequence ID" value="NZ_BNAR01000018.1"/>
</dbReference>
<protein>
    <submittedName>
        <fullName evidence="5">Homocysteine S-methyltransferase</fullName>
    </submittedName>
</protein>
<organism evidence="5 6">
    <name type="scientific">Lentzea cavernae</name>
    <dbReference type="NCBI Taxonomy" id="2020703"/>
    <lineage>
        <taxon>Bacteria</taxon>
        <taxon>Bacillati</taxon>
        <taxon>Actinomycetota</taxon>
        <taxon>Actinomycetes</taxon>
        <taxon>Pseudonocardiales</taxon>
        <taxon>Pseudonocardiaceae</taxon>
        <taxon>Lentzea</taxon>
    </lineage>
</organism>
<dbReference type="Pfam" id="PF02574">
    <property type="entry name" value="S-methyl_trans"/>
    <property type="match status" value="1"/>
</dbReference>
<evidence type="ECO:0000256" key="1">
    <source>
        <dbReference type="ARBA" id="ARBA00022603"/>
    </source>
</evidence>
<evidence type="ECO:0000256" key="2">
    <source>
        <dbReference type="ARBA" id="ARBA00022679"/>
    </source>
</evidence>
<feature type="binding site" evidence="3">
    <location>
        <position position="220"/>
    </location>
    <ligand>
        <name>Zn(2+)</name>
        <dbReference type="ChEBI" id="CHEBI:29105"/>
    </ligand>
</feature>